<gene>
    <name evidence="1" type="ORF">ACFP81_08555</name>
</gene>
<evidence type="ECO:0000313" key="2">
    <source>
        <dbReference type="Proteomes" id="UP001596297"/>
    </source>
</evidence>
<organism evidence="1 2">
    <name type="scientific">Deinococcus lacus</name>
    <dbReference type="NCBI Taxonomy" id="392561"/>
    <lineage>
        <taxon>Bacteria</taxon>
        <taxon>Thermotogati</taxon>
        <taxon>Deinococcota</taxon>
        <taxon>Deinococci</taxon>
        <taxon>Deinococcales</taxon>
        <taxon>Deinococcaceae</taxon>
        <taxon>Deinococcus</taxon>
    </lineage>
</organism>
<dbReference type="Proteomes" id="UP001596297">
    <property type="component" value="Unassembled WGS sequence"/>
</dbReference>
<dbReference type="RefSeq" id="WP_380083057.1">
    <property type="nucleotide sequence ID" value="NZ_JBHSWD010000001.1"/>
</dbReference>
<dbReference type="EMBL" id="JBHSWD010000001">
    <property type="protein sequence ID" value="MFC6592042.1"/>
    <property type="molecule type" value="Genomic_DNA"/>
</dbReference>
<sequence>MLKAAPYLLAAVLLLALVFAFLPGRGTRSDTGVALEGVELTLYPAQDPGAWWSFDAAAVQHDPFLGRPT</sequence>
<accession>A0ABW1YCJ7</accession>
<protein>
    <submittedName>
        <fullName evidence="1">Uncharacterized protein</fullName>
    </submittedName>
</protein>
<comment type="caution">
    <text evidence="1">The sequence shown here is derived from an EMBL/GenBank/DDBJ whole genome shotgun (WGS) entry which is preliminary data.</text>
</comment>
<evidence type="ECO:0000313" key="1">
    <source>
        <dbReference type="EMBL" id="MFC6592042.1"/>
    </source>
</evidence>
<proteinExistence type="predicted"/>
<name>A0ABW1YCJ7_9DEIO</name>
<reference evidence="2" key="1">
    <citation type="journal article" date="2019" name="Int. J. Syst. Evol. Microbiol.">
        <title>The Global Catalogue of Microorganisms (GCM) 10K type strain sequencing project: providing services to taxonomists for standard genome sequencing and annotation.</title>
        <authorList>
            <consortium name="The Broad Institute Genomics Platform"/>
            <consortium name="The Broad Institute Genome Sequencing Center for Infectious Disease"/>
            <person name="Wu L."/>
            <person name="Ma J."/>
        </authorList>
    </citation>
    <scope>NUCLEOTIDE SEQUENCE [LARGE SCALE GENOMIC DNA]</scope>
    <source>
        <strain evidence="2">CGMCC 1.15772</strain>
    </source>
</reference>
<keyword evidence="2" id="KW-1185">Reference proteome</keyword>